<evidence type="ECO:0000259" key="4">
    <source>
        <dbReference type="Pfam" id="PF00248"/>
    </source>
</evidence>
<dbReference type="Gene3D" id="3.20.20.100">
    <property type="entry name" value="NADP-dependent oxidoreductase domain"/>
    <property type="match status" value="1"/>
</dbReference>
<name>A0A8H3TQZ8_9TREE</name>
<evidence type="ECO:0000313" key="6">
    <source>
        <dbReference type="Proteomes" id="UP000620104"/>
    </source>
</evidence>
<comment type="similarity">
    <text evidence="1">Belongs to the aldo/keto reductase family.</text>
</comment>
<dbReference type="EMBL" id="BLZA01000011">
    <property type="protein sequence ID" value="GHJ85356.1"/>
    <property type="molecule type" value="Genomic_DNA"/>
</dbReference>
<keyword evidence="2" id="KW-0521">NADP</keyword>
<dbReference type="PROSITE" id="PS00062">
    <property type="entry name" value="ALDOKETO_REDUCTASE_2"/>
    <property type="match status" value="1"/>
</dbReference>
<gene>
    <name evidence="5" type="ORF">NliqN6_1758</name>
</gene>
<proteinExistence type="inferred from homology"/>
<feature type="domain" description="NADP-dependent oxidoreductase" evidence="4">
    <location>
        <begin position="95"/>
        <end position="171"/>
    </location>
</feature>
<dbReference type="Proteomes" id="UP000620104">
    <property type="component" value="Unassembled WGS sequence"/>
</dbReference>
<evidence type="ECO:0000256" key="1">
    <source>
        <dbReference type="ARBA" id="ARBA00007905"/>
    </source>
</evidence>
<evidence type="ECO:0000256" key="2">
    <source>
        <dbReference type="ARBA" id="ARBA00022857"/>
    </source>
</evidence>
<dbReference type="PANTHER" id="PTHR43827">
    <property type="entry name" value="2,5-DIKETO-D-GLUCONIC ACID REDUCTASE"/>
    <property type="match status" value="1"/>
</dbReference>
<dbReference type="InterPro" id="IPR020471">
    <property type="entry name" value="AKR"/>
</dbReference>
<dbReference type="SUPFAM" id="SSF51430">
    <property type="entry name" value="NAD(P)-linked oxidoreductase"/>
    <property type="match status" value="1"/>
</dbReference>
<dbReference type="PANTHER" id="PTHR43827:SF3">
    <property type="entry name" value="NADP-DEPENDENT OXIDOREDUCTASE DOMAIN-CONTAINING PROTEIN"/>
    <property type="match status" value="1"/>
</dbReference>
<reference evidence="5" key="1">
    <citation type="submission" date="2020-07" db="EMBL/GenBank/DDBJ databases">
        <title>Draft Genome Sequence of a Deep-Sea Yeast, Naganishia (Cryptococcus) liquefaciens strain N6.</title>
        <authorList>
            <person name="Han Y.W."/>
            <person name="Kajitani R."/>
            <person name="Morimoto H."/>
            <person name="Parhat M."/>
            <person name="Tsubouchi H."/>
            <person name="Bakenova O."/>
            <person name="Ogata M."/>
            <person name="Argunhan B."/>
            <person name="Aoki R."/>
            <person name="Kajiwara S."/>
            <person name="Itoh T."/>
            <person name="Iwasaki H."/>
        </authorList>
    </citation>
    <scope>NUCLEOTIDE SEQUENCE</scope>
    <source>
        <strain evidence="5">N6</strain>
    </source>
</reference>
<dbReference type="InterPro" id="IPR018170">
    <property type="entry name" value="Aldo/ket_reductase_CS"/>
</dbReference>
<dbReference type="Pfam" id="PF00248">
    <property type="entry name" value="Aldo_ket_red"/>
    <property type="match status" value="1"/>
</dbReference>
<organism evidence="5 6">
    <name type="scientific">Naganishia liquefaciens</name>
    <dbReference type="NCBI Taxonomy" id="104408"/>
    <lineage>
        <taxon>Eukaryota</taxon>
        <taxon>Fungi</taxon>
        <taxon>Dikarya</taxon>
        <taxon>Basidiomycota</taxon>
        <taxon>Agaricomycotina</taxon>
        <taxon>Tremellomycetes</taxon>
        <taxon>Filobasidiales</taxon>
        <taxon>Filobasidiaceae</taxon>
        <taxon>Naganishia</taxon>
    </lineage>
</organism>
<dbReference type="InterPro" id="IPR036812">
    <property type="entry name" value="NAD(P)_OxRdtase_dom_sf"/>
</dbReference>
<protein>
    <recommendedName>
        <fullName evidence="4">NADP-dependent oxidoreductase domain-containing protein</fullName>
    </recommendedName>
</protein>
<keyword evidence="6" id="KW-1185">Reference proteome</keyword>
<dbReference type="GO" id="GO:0016616">
    <property type="term" value="F:oxidoreductase activity, acting on the CH-OH group of donors, NAD or NADP as acceptor"/>
    <property type="evidence" value="ECO:0007669"/>
    <property type="project" value="UniProtKB-ARBA"/>
</dbReference>
<comment type="caution">
    <text evidence="5">The sequence shown here is derived from an EMBL/GenBank/DDBJ whole genome shotgun (WGS) entry which is preliminary data.</text>
</comment>
<dbReference type="PRINTS" id="PR00069">
    <property type="entry name" value="ALDKETRDTASE"/>
</dbReference>
<evidence type="ECO:0000256" key="3">
    <source>
        <dbReference type="ARBA" id="ARBA00023002"/>
    </source>
</evidence>
<dbReference type="InterPro" id="IPR023210">
    <property type="entry name" value="NADP_OxRdtase_dom"/>
</dbReference>
<evidence type="ECO:0000313" key="5">
    <source>
        <dbReference type="EMBL" id="GHJ85356.1"/>
    </source>
</evidence>
<dbReference type="AlphaFoldDB" id="A0A8H3TQZ8"/>
<accession>A0A8H3TQZ8</accession>
<sequence length="267" mass="29793">MTFGNNGVAQGDLQFTYHSQFAVGIAAARQEWYDVDYRTLAILIDGWASRPRVWETDTYSDQGEVKKKKKKTTQCRVPSATRSFPPSQWVQGSGLGEAWRQMEMLQANGKTKSIGVSNYRIMDLEETLKGAEVVPAVNQIEIHPYVYDRARPLIDYCHRKGIHIAAYATLAPITNFPGGPVDPIVDRIALELGITNDQVLLKWAHQVSHEGIVVTSSLKKDRILGQMRALNEVQVLSESQVQEIAQAGLLKHQRVWGADGVDVKHDG</sequence>
<keyword evidence="3" id="KW-0560">Oxidoreductase</keyword>
<dbReference type="OrthoDB" id="416253at2759"/>